<sequence>MERPKLYSLIGLVVQSSVLALTMRYSRTSQDKEHRYSTSSAVVISEMMKVIICILAMAFTARKTLLSQLSTLSNTRELVKSSVPALLYTVQNNLLFVAVTYLDAATFQVTYQLKILTTAVFSVCFLRRKLDIIHWSALVMLTCGVGLAQIPGAVKCSPDSPGGCQPEGERSRDTVLGLVSVLAMCVSSGFAGVYTEKILKSAGSTGSLWVKNTRLSVSSVLVGLLYLYSVEGEVVMERGLLYGYQAITWLVILQQAALGLLTALVMKYADNIVKGFASSIAIVITTFVSSVILADLQLSCSYLVGASVVMGSALLYNVDRNSDLRNSDAVV</sequence>
<reference evidence="8" key="1">
    <citation type="journal article" date="2023" name="G3 (Bethesda)">
        <title>A reference genome for the long-term kleptoplast-retaining sea slug Elysia crispata morphotype clarki.</title>
        <authorList>
            <person name="Eastman K.E."/>
            <person name="Pendleton A.L."/>
            <person name="Shaikh M.A."/>
            <person name="Suttiyut T."/>
            <person name="Ogas R."/>
            <person name="Tomko P."/>
            <person name="Gavelis G."/>
            <person name="Widhalm J.R."/>
            <person name="Wisecaver J.H."/>
        </authorList>
    </citation>
    <scope>NUCLEOTIDE SEQUENCE</scope>
    <source>
        <strain evidence="8">ECLA1</strain>
    </source>
</reference>
<evidence type="ECO:0000256" key="6">
    <source>
        <dbReference type="ARBA" id="ARBA00023136"/>
    </source>
</evidence>
<evidence type="ECO:0000313" key="8">
    <source>
        <dbReference type="EMBL" id="KAK3771687.1"/>
    </source>
</evidence>
<feature type="transmembrane region" description="Helical" evidence="7">
    <location>
        <begin position="242"/>
        <end position="264"/>
    </location>
</feature>
<name>A0AAE0ZNF2_9GAST</name>
<evidence type="ECO:0000256" key="7">
    <source>
        <dbReference type="SAM" id="Phobius"/>
    </source>
</evidence>
<evidence type="ECO:0000256" key="5">
    <source>
        <dbReference type="ARBA" id="ARBA00022989"/>
    </source>
</evidence>
<dbReference type="GO" id="GO:0015165">
    <property type="term" value="F:pyrimidine nucleotide-sugar transmembrane transporter activity"/>
    <property type="evidence" value="ECO:0007669"/>
    <property type="project" value="InterPro"/>
</dbReference>
<organism evidence="8 9">
    <name type="scientific">Elysia crispata</name>
    <name type="common">lettuce slug</name>
    <dbReference type="NCBI Taxonomy" id="231223"/>
    <lineage>
        <taxon>Eukaryota</taxon>
        <taxon>Metazoa</taxon>
        <taxon>Spiralia</taxon>
        <taxon>Lophotrochozoa</taxon>
        <taxon>Mollusca</taxon>
        <taxon>Gastropoda</taxon>
        <taxon>Heterobranchia</taxon>
        <taxon>Euthyneura</taxon>
        <taxon>Panpulmonata</taxon>
        <taxon>Sacoglossa</taxon>
        <taxon>Placobranchoidea</taxon>
        <taxon>Plakobranchidae</taxon>
        <taxon>Elysia</taxon>
    </lineage>
</organism>
<keyword evidence="5 7" id="KW-1133">Transmembrane helix</keyword>
<evidence type="ECO:0000313" key="9">
    <source>
        <dbReference type="Proteomes" id="UP001283361"/>
    </source>
</evidence>
<dbReference type="EMBL" id="JAWDGP010003693">
    <property type="protein sequence ID" value="KAK3771687.1"/>
    <property type="molecule type" value="Genomic_DNA"/>
</dbReference>
<keyword evidence="4 7" id="KW-0812">Transmembrane</keyword>
<comment type="caution">
    <text evidence="8">The sequence shown here is derived from an EMBL/GenBank/DDBJ whole genome shotgun (WGS) entry which is preliminary data.</text>
</comment>
<feature type="transmembrane region" description="Helical" evidence="7">
    <location>
        <begin position="36"/>
        <end position="61"/>
    </location>
</feature>
<protein>
    <recommendedName>
        <fullName evidence="10">UDP-N-acetylglucosamine transporter</fullName>
    </recommendedName>
</protein>
<proteinExistence type="inferred from homology"/>
<gene>
    <name evidence="8" type="ORF">RRG08_047938</name>
</gene>
<keyword evidence="3" id="KW-0813">Transport</keyword>
<keyword evidence="3" id="KW-0762">Sugar transport</keyword>
<evidence type="ECO:0008006" key="10">
    <source>
        <dbReference type="Google" id="ProtNLM"/>
    </source>
</evidence>
<comment type="subcellular location">
    <subcellularLocation>
        <location evidence="1">Membrane</location>
        <topology evidence="1">Multi-pass membrane protein</topology>
    </subcellularLocation>
</comment>
<comment type="similarity">
    <text evidence="2">Belongs to the nucleotide-sugar transporter family. SLC35A subfamily.</text>
</comment>
<dbReference type="InterPro" id="IPR007271">
    <property type="entry name" value="Nuc_sug_transpt"/>
</dbReference>
<evidence type="ECO:0000256" key="4">
    <source>
        <dbReference type="ARBA" id="ARBA00022692"/>
    </source>
</evidence>
<feature type="transmembrane region" description="Helical" evidence="7">
    <location>
        <begin position="300"/>
        <end position="318"/>
    </location>
</feature>
<evidence type="ECO:0000256" key="1">
    <source>
        <dbReference type="ARBA" id="ARBA00004141"/>
    </source>
</evidence>
<dbReference type="NCBIfam" id="TIGR00803">
    <property type="entry name" value="nst"/>
    <property type="match status" value="1"/>
</dbReference>
<feature type="transmembrane region" description="Helical" evidence="7">
    <location>
        <begin position="174"/>
        <end position="194"/>
    </location>
</feature>
<dbReference type="Proteomes" id="UP001283361">
    <property type="component" value="Unassembled WGS sequence"/>
</dbReference>
<dbReference type="AlphaFoldDB" id="A0AAE0ZNF2"/>
<dbReference type="GO" id="GO:0000139">
    <property type="term" value="C:Golgi membrane"/>
    <property type="evidence" value="ECO:0007669"/>
    <property type="project" value="InterPro"/>
</dbReference>
<feature type="transmembrane region" description="Helical" evidence="7">
    <location>
        <begin position="133"/>
        <end position="154"/>
    </location>
</feature>
<dbReference type="SUPFAM" id="SSF103481">
    <property type="entry name" value="Multidrug resistance efflux transporter EmrE"/>
    <property type="match status" value="1"/>
</dbReference>
<accession>A0AAE0ZNF2</accession>
<dbReference type="PIRSF" id="PIRSF005799">
    <property type="entry name" value="UDP-gal_transpt"/>
    <property type="match status" value="1"/>
</dbReference>
<keyword evidence="9" id="KW-1185">Reference proteome</keyword>
<evidence type="ECO:0000256" key="2">
    <source>
        <dbReference type="ARBA" id="ARBA00009976"/>
    </source>
</evidence>
<feature type="transmembrane region" description="Helical" evidence="7">
    <location>
        <begin position="215"/>
        <end position="230"/>
    </location>
</feature>
<feature type="transmembrane region" description="Helical" evidence="7">
    <location>
        <begin position="276"/>
        <end position="294"/>
    </location>
</feature>
<dbReference type="PANTHER" id="PTHR10231">
    <property type="entry name" value="NUCLEOTIDE-SUGAR TRANSMEMBRANE TRANSPORTER"/>
    <property type="match status" value="1"/>
</dbReference>
<keyword evidence="6 7" id="KW-0472">Membrane</keyword>
<dbReference type="Pfam" id="PF04142">
    <property type="entry name" value="Nuc_sug_transp"/>
    <property type="match status" value="1"/>
</dbReference>
<dbReference type="InterPro" id="IPR037185">
    <property type="entry name" value="EmrE-like"/>
</dbReference>
<evidence type="ECO:0000256" key="3">
    <source>
        <dbReference type="ARBA" id="ARBA00022597"/>
    </source>
</evidence>